<feature type="signal peptide" evidence="1">
    <location>
        <begin position="1"/>
        <end position="17"/>
    </location>
</feature>
<evidence type="ECO:0000313" key="2">
    <source>
        <dbReference type="EMBL" id="GAA4432279.1"/>
    </source>
</evidence>
<proteinExistence type="predicted"/>
<protein>
    <submittedName>
        <fullName evidence="2">Uncharacterized protein</fullName>
    </submittedName>
</protein>
<sequence>MKRVLGILLWLPLGCLAQQGVSIGANAPVASAMLEVKSVTKGFLPPGMSEAQRAAIASPAPGLMVSETGYRRLFLYTGTTWRYLLDQSYWQQSSVKNRMYNFSDSIGIGNAAPTEKLHVSNGNLRVLSGNILMDNSDFLVNNPTGRLQFQSAGENSAFVQLSGNNLRFGTNAGNSSGETRFMTGNTYRLWTDNGDLRMSASGKVTRLETGDYDLVPYCYGLVTADGAISSGTGNFQVEKYDNLGEIEYRIRVEGLSWSTGVTDAIIILTSRELFRRLASFGRYDPNAGYFRAKFWDLEDHSEAADFQFLIYRK</sequence>
<keyword evidence="3" id="KW-1185">Reference proteome</keyword>
<dbReference type="EMBL" id="BAABEY010000002">
    <property type="protein sequence ID" value="GAA4432279.1"/>
    <property type="molecule type" value="Genomic_DNA"/>
</dbReference>
<organism evidence="2 3">
    <name type="scientific">Ravibacter arvi</name>
    <dbReference type="NCBI Taxonomy" id="2051041"/>
    <lineage>
        <taxon>Bacteria</taxon>
        <taxon>Pseudomonadati</taxon>
        <taxon>Bacteroidota</taxon>
        <taxon>Cytophagia</taxon>
        <taxon>Cytophagales</taxon>
        <taxon>Spirosomataceae</taxon>
        <taxon>Ravibacter</taxon>
    </lineage>
</organism>
<reference evidence="3" key="1">
    <citation type="journal article" date="2019" name="Int. J. Syst. Evol. Microbiol.">
        <title>The Global Catalogue of Microorganisms (GCM) 10K type strain sequencing project: providing services to taxonomists for standard genome sequencing and annotation.</title>
        <authorList>
            <consortium name="The Broad Institute Genomics Platform"/>
            <consortium name="The Broad Institute Genome Sequencing Center for Infectious Disease"/>
            <person name="Wu L."/>
            <person name="Ma J."/>
        </authorList>
    </citation>
    <scope>NUCLEOTIDE SEQUENCE [LARGE SCALE GENOMIC DNA]</scope>
    <source>
        <strain evidence="3">JCM 31920</strain>
    </source>
</reference>
<feature type="chain" id="PRO_5047477097" evidence="1">
    <location>
        <begin position="18"/>
        <end position="313"/>
    </location>
</feature>
<evidence type="ECO:0000313" key="3">
    <source>
        <dbReference type="Proteomes" id="UP001501508"/>
    </source>
</evidence>
<gene>
    <name evidence="2" type="ORF">GCM10023091_04100</name>
</gene>
<accession>A0ABP8LPH9</accession>
<evidence type="ECO:0000256" key="1">
    <source>
        <dbReference type="SAM" id="SignalP"/>
    </source>
</evidence>
<dbReference type="Proteomes" id="UP001501508">
    <property type="component" value="Unassembled WGS sequence"/>
</dbReference>
<dbReference type="RefSeq" id="WP_345026353.1">
    <property type="nucleotide sequence ID" value="NZ_BAABEY010000002.1"/>
</dbReference>
<comment type="caution">
    <text evidence="2">The sequence shown here is derived from an EMBL/GenBank/DDBJ whole genome shotgun (WGS) entry which is preliminary data.</text>
</comment>
<keyword evidence="1" id="KW-0732">Signal</keyword>
<name>A0ABP8LPH9_9BACT</name>